<keyword evidence="2" id="KW-0732">Signal</keyword>
<dbReference type="RefSeq" id="WP_168446629.1">
    <property type="nucleotide sequence ID" value="NZ_JAAXOW010000001.1"/>
</dbReference>
<feature type="transmembrane region" description="Helical" evidence="1">
    <location>
        <begin position="502"/>
        <end position="524"/>
    </location>
</feature>
<evidence type="ECO:0000313" key="4">
    <source>
        <dbReference type="Proteomes" id="UP000774283"/>
    </source>
</evidence>
<dbReference type="InterPro" id="IPR006311">
    <property type="entry name" value="TAT_signal"/>
</dbReference>
<proteinExistence type="predicted"/>
<dbReference type="AlphaFoldDB" id="A0A9X5INX5"/>
<dbReference type="SUPFAM" id="SSF53649">
    <property type="entry name" value="Alkaline phosphatase-like"/>
    <property type="match status" value="1"/>
</dbReference>
<reference evidence="3 4" key="1">
    <citation type="submission" date="2020-04" db="EMBL/GenBank/DDBJ databases">
        <title>MicrobeNet Type strains.</title>
        <authorList>
            <person name="Nicholson A.C."/>
        </authorList>
    </citation>
    <scope>NUCLEOTIDE SEQUENCE [LARGE SCALE GENOMIC DNA]</scope>
    <source>
        <strain evidence="3 4">ATCC BAA-789</strain>
    </source>
</reference>
<feature type="signal peptide" evidence="2">
    <location>
        <begin position="1"/>
        <end position="34"/>
    </location>
</feature>
<dbReference type="EMBL" id="JAAXOW010000001">
    <property type="protein sequence ID" value="NKX92612.1"/>
    <property type="molecule type" value="Genomic_DNA"/>
</dbReference>
<feature type="transmembrane region" description="Helical" evidence="1">
    <location>
        <begin position="678"/>
        <end position="696"/>
    </location>
</feature>
<feature type="transmembrane region" description="Helical" evidence="1">
    <location>
        <begin position="531"/>
        <end position="551"/>
    </location>
</feature>
<feature type="transmembrane region" description="Helical" evidence="1">
    <location>
        <begin position="702"/>
        <end position="723"/>
    </location>
</feature>
<evidence type="ECO:0000256" key="2">
    <source>
        <dbReference type="SAM" id="SignalP"/>
    </source>
</evidence>
<dbReference type="InterPro" id="IPR017850">
    <property type="entry name" value="Alkaline_phosphatase_core_sf"/>
</dbReference>
<keyword evidence="1" id="KW-0812">Transmembrane</keyword>
<keyword evidence="1" id="KW-1133">Transmembrane helix</keyword>
<comment type="caution">
    <text evidence="3">The sequence shown here is derived from an EMBL/GenBank/DDBJ whole genome shotgun (WGS) entry which is preliminary data.</text>
</comment>
<gene>
    <name evidence="3" type="ORF">HF995_04880</name>
</gene>
<organism evidence="3 4">
    <name type="scientific">Sanguibacter hominis ATCC BAA-789</name>
    <dbReference type="NCBI Taxonomy" id="1312740"/>
    <lineage>
        <taxon>Bacteria</taxon>
        <taxon>Bacillati</taxon>
        <taxon>Actinomycetota</taxon>
        <taxon>Actinomycetes</taxon>
        <taxon>Micrococcales</taxon>
        <taxon>Sanguibacteraceae</taxon>
        <taxon>Sanguibacter</taxon>
    </lineage>
</organism>
<feature type="transmembrane region" description="Helical" evidence="1">
    <location>
        <begin position="428"/>
        <end position="448"/>
    </location>
</feature>
<evidence type="ECO:0000313" key="3">
    <source>
        <dbReference type="EMBL" id="NKX92612.1"/>
    </source>
</evidence>
<feature type="chain" id="PRO_5040987438" description="Tat pathway signal sequence domain protein" evidence="2">
    <location>
        <begin position="35"/>
        <end position="739"/>
    </location>
</feature>
<dbReference type="Proteomes" id="UP000774283">
    <property type="component" value="Unassembled WGS sequence"/>
</dbReference>
<feature type="transmembrane region" description="Helical" evidence="1">
    <location>
        <begin position="557"/>
        <end position="575"/>
    </location>
</feature>
<protein>
    <recommendedName>
        <fullName evidence="5">Tat pathway signal sequence domain protein</fullName>
    </recommendedName>
</protein>
<keyword evidence="1" id="KW-0472">Membrane</keyword>
<keyword evidence="4" id="KW-1185">Reference proteome</keyword>
<accession>A0A9X5INX5</accession>
<evidence type="ECO:0000256" key="1">
    <source>
        <dbReference type="SAM" id="Phobius"/>
    </source>
</evidence>
<name>A0A9X5INX5_9MICO</name>
<feature type="transmembrane region" description="Helical" evidence="1">
    <location>
        <begin position="638"/>
        <end position="658"/>
    </location>
</feature>
<dbReference type="PROSITE" id="PS51318">
    <property type="entry name" value="TAT"/>
    <property type="match status" value="1"/>
</dbReference>
<sequence>MSLLTRTRRPLARLGTAAVLGGLALSAILPTAVAAPAPPAVQVVVVGTTGVQWEDVSPEATPALWELAGRGAVGSTVVRNVRSSTCPAEGWLSLSAGTRSGDTTYEYPEDAEDRCRVLDEPSGRADAAVPAWDAYVTSARDGQYDAVPGTLGDILAEAGLTTAAFGPGAAIALAGSAGQVPSWAPVDDALTPALVDRLAAADVVVVDAGTVRGETAAERARGVAAVDSVVADVLDALETSATQPLVLFSSLADSARAPRLQVAAAVGPLTPGRDAAGLLDSASTRQPGYVLGYDLTRTIVDRAAPGTTSTASHRFDGSPLRADGTAASLAARVEGLRDDALRSVVVRTAVSPFYVLFTVANILLQVVVSLGIARATRSSAEDGKDSDVGGYPLRWLRAVRTAGLALAALPTATYLANLVPWWRSPVPNLTVTAVVSAIVGAVVALCLLPAVRRRPLGPLTVVTALTAVVLAVDVALGARLQLTSLMGTQALVAGRFYGFNNTAFTLFATSTVLLAAIAATPLVARGRRRTAAVVVALIGLVAVVLDGLPSIGADFGGPPALVPGFAVLVLLVLGVRLTWRRVLAVLAAGAVTVSLFAVLDWLRPEGERTHLGAFVQTVLDGGLWGVVSRKLSQNASNLVGTPFTLIAVGAAVLVYLGVRRAGGRLEAPLKLVARELPVLGAGLIALLVVQTIAFALNDSGIIIPAIAATLALPLVVATFGRVAEVSAADRPGQNASSAR</sequence>
<evidence type="ECO:0008006" key="5">
    <source>
        <dbReference type="Google" id="ProtNLM"/>
    </source>
</evidence>
<feature type="transmembrane region" description="Helical" evidence="1">
    <location>
        <begin position="402"/>
        <end position="422"/>
    </location>
</feature>
<feature type="transmembrane region" description="Helical" evidence="1">
    <location>
        <begin position="353"/>
        <end position="373"/>
    </location>
</feature>
<dbReference type="Gene3D" id="3.40.720.10">
    <property type="entry name" value="Alkaline Phosphatase, subunit A"/>
    <property type="match status" value="1"/>
</dbReference>
<feature type="transmembrane region" description="Helical" evidence="1">
    <location>
        <begin position="460"/>
        <end position="482"/>
    </location>
</feature>
<feature type="transmembrane region" description="Helical" evidence="1">
    <location>
        <begin position="582"/>
        <end position="602"/>
    </location>
</feature>